<proteinExistence type="predicted"/>
<dbReference type="Proteomes" id="UP000014417">
    <property type="component" value="Unassembled WGS sequence"/>
</dbReference>
<keyword evidence="2" id="KW-1185">Reference proteome</keyword>
<dbReference type="RefSeq" id="WP_016455079.1">
    <property type="nucleotide sequence ID" value="NZ_KE150269.1"/>
</dbReference>
<dbReference type="STRING" id="883161.HMPREF9306_00221"/>
<sequence>MLKQTIAIEYNDGTIAEPTRITLADKLAWEKTAKAHGWNVEDNAVTMNAFLAWSGQKRVGAYDHSFDQFLEDVTDISVDAEEVNPTKRAPKPAK</sequence>
<evidence type="ECO:0000313" key="2">
    <source>
        <dbReference type="Proteomes" id="UP000014417"/>
    </source>
</evidence>
<name>S2WMB9_9ACTN</name>
<protein>
    <submittedName>
        <fullName evidence="1">Uncharacterized protein</fullName>
    </submittedName>
</protein>
<organism evidence="1 2">
    <name type="scientific">Propionimicrobium lymphophilum ACS-093-V-SCH5</name>
    <dbReference type="NCBI Taxonomy" id="883161"/>
    <lineage>
        <taxon>Bacteria</taxon>
        <taxon>Bacillati</taxon>
        <taxon>Actinomycetota</taxon>
        <taxon>Actinomycetes</taxon>
        <taxon>Propionibacteriales</taxon>
        <taxon>Propionibacteriaceae</taxon>
        <taxon>Propionimicrobium</taxon>
    </lineage>
</organism>
<accession>S2WMB9</accession>
<dbReference type="HOGENOM" id="CLU_2397235_0_0_11"/>
<reference evidence="1 2" key="1">
    <citation type="submission" date="2013-04" db="EMBL/GenBank/DDBJ databases">
        <title>The Genome Sequence of Propionimicrobium lymphophilum ACS-093-V-SCH5.</title>
        <authorList>
            <consortium name="The Broad Institute Genomics Platform"/>
            <person name="Earl A."/>
            <person name="Ward D."/>
            <person name="Feldgarden M."/>
            <person name="Gevers D."/>
            <person name="Saerens B."/>
            <person name="Vaneechoutte M."/>
            <person name="Walker B."/>
            <person name="Young S."/>
            <person name="Zeng Q."/>
            <person name="Gargeya S."/>
            <person name="Fitzgerald M."/>
            <person name="Haas B."/>
            <person name="Abouelleil A."/>
            <person name="Allen A.W."/>
            <person name="Alvarado L."/>
            <person name="Arachchi H.M."/>
            <person name="Berlin A.M."/>
            <person name="Chapman S.B."/>
            <person name="Gainer-Dewar J."/>
            <person name="Goldberg J."/>
            <person name="Griggs A."/>
            <person name="Gujja S."/>
            <person name="Hansen M."/>
            <person name="Howarth C."/>
            <person name="Imamovic A."/>
            <person name="Ireland A."/>
            <person name="Larimer J."/>
            <person name="McCowan C."/>
            <person name="Murphy C."/>
            <person name="Pearson M."/>
            <person name="Poon T.W."/>
            <person name="Priest M."/>
            <person name="Roberts A."/>
            <person name="Saif S."/>
            <person name="Shea T."/>
            <person name="Sisk P."/>
            <person name="Sykes S."/>
            <person name="Wortman J."/>
            <person name="Nusbaum C."/>
            <person name="Birren B."/>
        </authorList>
    </citation>
    <scope>NUCLEOTIDE SEQUENCE [LARGE SCALE GENOMIC DNA]</scope>
    <source>
        <strain evidence="1 2">ACS-093-V-SCH5</strain>
    </source>
</reference>
<dbReference type="EMBL" id="AGZR01000003">
    <property type="protein sequence ID" value="EPD33807.1"/>
    <property type="molecule type" value="Genomic_DNA"/>
</dbReference>
<dbReference type="AlphaFoldDB" id="S2WMB9"/>
<gene>
    <name evidence="1" type="ORF">HMPREF9306_00221</name>
</gene>
<evidence type="ECO:0000313" key="1">
    <source>
        <dbReference type="EMBL" id="EPD33807.1"/>
    </source>
</evidence>
<comment type="caution">
    <text evidence="1">The sequence shown here is derived from an EMBL/GenBank/DDBJ whole genome shotgun (WGS) entry which is preliminary data.</text>
</comment>